<keyword evidence="1" id="KW-0489">Methyltransferase</keyword>
<dbReference type="InterPro" id="IPR029063">
    <property type="entry name" value="SAM-dependent_MTases_sf"/>
</dbReference>
<evidence type="ECO:0000313" key="2">
    <source>
        <dbReference type="Proteomes" id="UP000298210"/>
    </source>
</evidence>
<dbReference type="AlphaFoldDB" id="A0A4Y7WHA0"/>
<dbReference type="Gene3D" id="3.40.50.150">
    <property type="entry name" value="Vaccinia Virus protein VP39"/>
    <property type="match status" value="1"/>
</dbReference>
<proteinExistence type="predicted"/>
<name>A0A4Y7WHA0_9BACI</name>
<dbReference type="SUPFAM" id="SSF53335">
    <property type="entry name" value="S-adenosyl-L-methionine-dependent methyltransferases"/>
    <property type="match status" value="1"/>
</dbReference>
<reference evidence="1 2" key="1">
    <citation type="submission" date="2019-03" db="EMBL/GenBank/DDBJ databases">
        <authorList>
            <person name="Liu G."/>
        </authorList>
    </citation>
    <scope>NUCLEOTIDE SEQUENCE [LARGE SCALE GENOMIC DNA]</scope>
    <source>
        <strain evidence="1 2">DSM 19099</strain>
    </source>
</reference>
<dbReference type="GO" id="GO:0032259">
    <property type="term" value="P:methylation"/>
    <property type="evidence" value="ECO:0007669"/>
    <property type="project" value="UniProtKB-KW"/>
</dbReference>
<dbReference type="EMBL" id="SNUX01000003">
    <property type="protein sequence ID" value="TES47800.1"/>
    <property type="molecule type" value="Genomic_DNA"/>
</dbReference>
<gene>
    <name evidence="1" type="ORF">E2L03_11590</name>
</gene>
<dbReference type="Pfam" id="PF13489">
    <property type="entry name" value="Methyltransf_23"/>
    <property type="match status" value="1"/>
</dbReference>
<protein>
    <submittedName>
        <fullName evidence="1">Class I SAM-dependent methyltransferase</fullName>
    </submittedName>
</protein>
<dbReference type="Proteomes" id="UP000298210">
    <property type="component" value="Unassembled WGS sequence"/>
</dbReference>
<keyword evidence="1" id="KW-0808">Transferase</keyword>
<dbReference type="GO" id="GO:0008168">
    <property type="term" value="F:methyltransferase activity"/>
    <property type="evidence" value="ECO:0007669"/>
    <property type="project" value="UniProtKB-KW"/>
</dbReference>
<sequence>MLKSLQNIEEEFLMVNQLPPDHLQQFVGGNFEQVGKEFLTLFQQFGGLKQNDSVLDVGSGVGRMAVPLTTFLSTEGLYRGFDISKEGIDWSIANISSEYPHFQFEHINIYNHLYNPNGSLTSTGFHFPYEADTFNFVFLTSIFTHLMEDEMTHYLHEINRVMKKDGTCLLTMFIVNDEATDLIKAGKSSLQFPHKVGEASIENLALPNAAVGYSLHTVEAMMNKTNFVRSELKFGSWCGRTQFTTYQDLLVLKKKR</sequence>
<organism evidence="1 2">
    <name type="scientific">Shouchella lehensis</name>
    <dbReference type="NCBI Taxonomy" id="300825"/>
    <lineage>
        <taxon>Bacteria</taxon>
        <taxon>Bacillati</taxon>
        <taxon>Bacillota</taxon>
        <taxon>Bacilli</taxon>
        <taxon>Bacillales</taxon>
        <taxon>Bacillaceae</taxon>
        <taxon>Shouchella</taxon>
    </lineage>
</organism>
<comment type="caution">
    <text evidence="1">The sequence shown here is derived from an EMBL/GenBank/DDBJ whole genome shotgun (WGS) entry which is preliminary data.</text>
</comment>
<evidence type="ECO:0000313" key="1">
    <source>
        <dbReference type="EMBL" id="TES47800.1"/>
    </source>
</evidence>
<accession>A0A4Y7WHA0</accession>